<name>A0AB74U871_9GAMM</name>
<dbReference type="Pfam" id="PF03466">
    <property type="entry name" value="LysR_substrate"/>
    <property type="match status" value="1"/>
</dbReference>
<dbReference type="InterPro" id="IPR000847">
    <property type="entry name" value="LysR_HTH_N"/>
</dbReference>
<organism evidence="6">
    <name type="scientific">Salinicola endophyticus</name>
    <dbReference type="NCBI Taxonomy" id="1949083"/>
    <lineage>
        <taxon>Bacteria</taxon>
        <taxon>Pseudomonadati</taxon>
        <taxon>Pseudomonadota</taxon>
        <taxon>Gammaproteobacteria</taxon>
        <taxon>Oceanospirillales</taxon>
        <taxon>Halomonadaceae</taxon>
        <taxon>Salinicola</taxon>
    </lineage>
</organism>
<dbReference type="PANTHER" id="PTHR30579:SF7">
    <property type="entry name" value="HTH-TYPE TRANSCRIPTIONAL REGULATOR LRHA-RELATED"/>
    <property type="match status" value="1"/>
</dbReference>
<evidence type="ECO:0000256" key="1">
    <source>
        <dbReference type="ARBA" id="ARBA00009437"/>
    </source>
</evidence>
<dbReference type="InterPro" id="IPR036388">
    <property type="entry name" value="WH-like_DNA-bd_sf"/>
</dbReference>
<dbReference type="SUPFAM" id="SSF53850">
    <property type="entry name" value="Periplasmic binding protein-like II"/>
    <property type="match status" value="1"/>
</dbReference>
<evidence type="ECO:0000256" key="2">
    <source>
        <dbReference type="ARBA" id="ARBA00023015"/>
    </source>
</evidence>
<keyword evidence="3" id="KW-0238">DNA-binding</keyword>
<keyword evidence="2" id="KW-0805">Transcription regulation</keyword>
<dbReference type="Pfam" id="PF00126">
    <property type="entry name" value="HTH_1"/>
    <property type="match status" value="1"/>
</dbReference>
<keyword evidence="4" id="KW-0804">Transcription</keyword>
<dbReference type="GO" id="GO:0003677">
    <property type="term" value="F:DNA binding"/>
    <property type="evidence" value="ECO:0007669"/>
    <property type="project" value="UniProtKB-KW"/>
</dbReference>
<evidence type="ECO:0000259" key="5">
    <source>
        <dbReference type="PROSITE" id="PS50931"/>
    </source>
</evidence>
<dbReference type="FunFam" id="1.10.10.10:FF:000001">
    <property type="entry name" value="LysR family transcriptional regulator"/>
    <property type="match status" value="1"/>
</dbReference>
<dbReference type="EMBL" id="CP159578">
    <property type="protein sequence ID" value="XCJ80266.1"/>
    <property type="molecule type" value="Genomic_DNA"/>
</dbReference>
<dbReference type="SUPFAM" id="SSF46785">
    <property type="entry name" value="Winged helix' DNA-binding domain"/>
    <property type="match status" value="1"/>
</dbReference>
<dbReference type="AlphaFoldDB" id="A0AB74U871"/>
<dbReference type="PANTHER" id="PTHR30579">
    <property type="entry name" value="TRANSCRIPTIONAL REGULATOR"/>
    <property type="match status" value="1"/>
</dbReference>
<dbReference type="Gene3D" id="3.40.190.10">
    <property type="entry name" value="Periplasmic binding protein-like II"/>
    <property type="match status" value="2"/>
</dbReference>
<evidence type="ECO:0000256" key="4">
    <source>
        <dbReference type="ARBA" id="ARBA00023163"/>
    </source>
</evidence>
<dbReference type="PROSITE" id="PS50931">
    <property type="entry name" value="HTH_LYSR"/>
    <property type="match status" value="1"/>
</dbReference>
<evidence type="ECO:0000313" key="6">
    <source>
        <dbReference type="EMBL" id="XCJ80266.1"/>
    </source>
</evidence>
<dbReference type="InterPro" id="IPR036390">
    <property type="entry name" value="WH_DNA-bd_sf"/>
</dbReference>
<dbReference type="GO" id="GO:0003700">
    <property type="term" value="F:DNA-binding transcription factor activity"/>
    <property type="evidence" value="ECO:0007669"/>
    <property type="project" value="InterPro"/>
</dbReference>
<comment type="similarity">
    <text evidence="1">Belongs to the LysR transcriptional regulatory family.</text>
</comment>
<accession>A0AB74U871</accession>
<reference evidence="6" key="1">
    <citation type="submission" date="2024-06" db="EMBL/GenBank/DDBJ databases">
        <title>Complete genome of Salinicola endophyticus HNIBRBA4755.</title>
        <authorList>
            <person name="Shin S.Y."/>
            <person name="Kang H."/>
            <person name="Song J."/>
        </authorList>
    </citation>
    <scope>NUCLEOTIDE SEQUENCE</scope>
    <source>
        <strain evidence="6">HNIBRBA4755</strain>
    </source>
</reference>
<feature type="domain" description="HTH lysR-type" evidence="5">
    <location>
        <begin position="16"/>
        <end position="73"/>
    </location>
</feature>
<dbReference type="Gene3D" id="1.10.10.10">
    <property type="entry name" value="Winged helix-like DNA-binding domain superfamily/Winged helix DNA-binding domain"/>
    <property type="match status" value="1"/>
</dbReference>
<protein>
    <submittedName>
        <fullName evidence="6">LysR family transcriptional regulator</fullName>
    </submittedName>
</protein>
<sequence length="296" mass="32084">MKAVTAPALPDKLPLLDSEVIRSFVTIAESGSFTRASRQLFRTPSALSMQIKRLEETLGQTLFVREARHVRLTAEGELLLGYGRRLLKLNAEAVTQFLSPGLEGRVCLGVTDDVLERTLSQVLPRFAREFPSVQVEVSVARSVELLGRLDAGELDVVLVVAGNPGTETRGEIVHREALVWAGREGGLAVQRSPLPLALAQQGCPWRAMALSALDRACIDYRVAYSCDLCAGQQAAAVADLAVLPFPRSLVRPPLQRIGERDLPPLGEYQVALVRRANGGDVDEVLAQQVVAAFDEG</sequence>
<dbReference type="InterPro" id="IPR005119">
    <property type="entry name" value="LysR_subst-bd"/>
</dbReference>
<evidence type="ECO:0000256" key="3">
    <source>
        <dbReference type="ARBA" id="ARBA00023125"/>
    </source>
</evidence>
<dbReference type="InterPro" id="IPR050176">
    <property type="entry name" value="LTTR"/>
</dbReference>
<proteinExistence type="inferred from homology"/>
<gene>
    <name evidence="6" type="ORF">ABV408_03575</name>
</gene>
<dbReference type="PRINTS" id="PR00039">
    <property type="entry name" value="HTHLYSR"/>
</dbReference>
<dbReference type="RefSeq" id="WP_353981100.1">
    <property type="nucleotide sequence ID" value="NZ_CP159578.1"/>
</dbReference>